<evidence type="ECO:0000313" key="5">
    <source>
        <dbReference type="Proteomes" id="UP000663866"/>
    </source>
</evidence>
<dbReference type="Proteomes" id="UP000663855">
    <property type="component" value="Unassembled WGS sequence"/>
</dbReference>
<dbReference type="AlphaFoldDB" id="A0A820ILR7"/>
<keyword evidence="5" id="KW-1185">Reference proteome</keyword>
<proteinExistence type="predicted"/>
<evidence type="ECO:0000313" key="3">
    <source>
        <dbReference type="EMBL" id="CAF4172876.1"/>
    </source>
</evidence>
<gene>
    <name evidence="2" type="ORF">CJN711_LOCUS23582</name>
    <name evidence="4" type="ORF">OVN521_LOCUS31714</name>
    <name evidence="3" type="ORF">UXM345_LOCUS26383</name>
</gene>
<name>A0A820ILR7_9BILA</name>
<reference evidence="4" key="1">
    <citation type="submission" date="2021-02" db="EMBL/GenBank/DDBJ databases">
        <authorList>
            <person name="Nowell W R."/>
        </authorList>
    </citation>
    <scope>NUCLEOTIDE SEQUENCE</scope>
</reference>
<dbReference type="Proteomes" id="UP000663866">
    <property type="component" value="Unassembled WGS sequence"/>
</dbReference>
<dbReference type="EMBL" id="CAJNOV010010949">
    <property type="protein sequence ID" value="CAF1431183.1"/>
    <property type="molecule type" value="Genomic_DNA"/>
</dbReference>
<dbReference type="EMBL" id="CAJOBF010005377">
    <property type="protein sequence ID" value="CAF4172876.1"/>
    <property type="molecule type" value="Genomic_DNA"/>
</dbReference>
<evidence type="ECO:0000313" key="2">
    <source>
        <dbReference type="EMBL" id="CAF1431183.1"/>
    </source>
</evidence>
<evidence type="ECO:0000256" key="1">
    <source>
        <dbReference type="SAM" id="MobiDB-lite"/>
    </source>
</evidence>
<protein>
    <submittedName>
        <fullName evidence="4">Uncharacterized protein</fullName>
    </submittedName>
</protein>
<sequence length="133" mass="14836">MLAYGRKRNVYGSRISSYTATEGYDRKTGPCNTLEYDRNPGRTFRPPDPNMAVQNNSNNNIPPALPFQVFVVFLQQQQQIQQMQQQIQQQNSADRGIRRRGLGLAGVRDRGGSGEVVVVGGGDKKVSTRRATH</sequence>
<feature type="region of interest" description="Disordered" evidence="1">
    <location>
        <begin position="27"/>
        <end position="59"/>
    </location>
</feature>
<accession>A0A820ILR7</accession>
<evidence type="ECO:0000313" key="4">
    <source>
        <dbReference type="EMBL" id="CAF4313116.1"/>
    </source>
</evidence>
<organism evidence="4 5">
    <name type="scientific">Rotaria magnacalcarata</name>
    <dbReference type="NCBI Taxonomy" id="392030"/>
    <lineage>
        <taxon>Eukaryota</taxon>
        <taxon>Metazoa</taxon>
        <taxon>Spiralia</taxon>
        <taxon>Gnathifera</taxon>
        <taxon>Rotifera</taxon>
        <taxon>Eurotatoria</taxon>
        <taxon>Bdelloidea</taxon>
        <taxon>Philodinida</taxon>
        <taxon>Philodinidae</taxon>
        <taxon>Rotaria</taxon>
    </lineage>
</organism>
<comment type="caution">
    <text evidence="4">The sequence shown here is derived from an EMBL/GenBank/DDBJ whole genome shotgun (WGS) entry which is preliminary data.</text>
</comment>
<dbReference type="Proteomes" id="UP000663842">
    <property type="component" value="Unassembled WGS sequence"/>
</dbReference>
<dbReference type="EMBL" id="CAJOBG010017876">
    <property type="protein sequence ID" value="CAF4313116.1"/>
    <property type="molecule type" value="Genomic_DNA"/>
</dbReference>